<name>A0A5B8W2X8_9SPHI</name>
<evidence type="ECO:0000259" key="1">
    <source>
        <dbReference type="Pfam" id="PF01370"/>
    </source>
</evidence>
<dbReference type="CDD" id="cd08946">
    <property type="entry name" value="SDR_e"/>
    <property type="match status" value="1"/>
</dbReference>
<evidence type="ECO:0000313" key="2">
    <source>
        <dbReference type="EMBL" id="QEC78083.1"/>
    </source>
</evidence>
<dbReference type="AlphaFoldDB" id="A0A5B8W2X8"/>
<dbReference type="PANTHER" id="PTHR43245">
    <property type="entry name" value="BIFUNCTIONAL POLYMYXIN RESISTANCE PROTEIN ARNA"/>
    <property type="match status" value="1"/>
</dbReference>
<dbReference type="KEGG" id="mgk:FSB76_19880"/>
<proteinExistence type="predicted"/>
<accession>A0A5B8W2X8</accession>
<evidence type="ECO:0000313" key="3">
    <source>
        <dbReference type="Proteomes" id="UP000321362"/>
    </source>
</evidence>
<sequence length="329" mass="37434">MKILITGGNGFIGTNLVEALREYQKGSDVFIIDIDSPKIELQKNELWYNIDILNYPELLSKFIEVKPDVVVHMAAVTDCDPRLVMQDYLTNTKGSENVFNAADQSNPNCFVVNVSTQYVNQSDVVPTADDEYAPHTVYGESKIIAENTLRNGNYSFNWVTVRPTNIWGKWHLRYPHEFWKVVKQGKYFHPGSKKVQRSYGYVGNVCIQIIKLIENAQSPKVSKKFLYVGDRPLYLYDWANSFSKAITGKPARVVPSFMVYTLAVVGSGLQKINVKFPITLSRYKNMISENPAPMEPTFKVTGESRYSVDEGVEITTKWLKGFWEKNGIV</sequence>
<dbReference type="Gene3D" id="3.40.50.720">
    <property type="entry name" value="NAD(P)-binding Rossmann-like Domain"/>
    <property type="match status" value="1"/>
</dbReference>
<gene>
    <name evidence="2" type="ORF">FSB76_19880</name>
</gene>
<organism evidence="2 3">
    <name type="scientific">Mucilaginibacter ginsenosidivorax</name>
    <dbReference type="NCBI Taxonomy" id="862126"/>
    <lineage>
        <taxon>Bacteria</taxon>
        <taxon>Pseudomonadati</taxon>
        <taxon>Bacteroidota</taxon>
        <taxon>Sphingobacteriia</taxon>
        <taxon>Sphingobacteriales</taxon>
        <taxon>Sphingobacteriaceae</taxon>
        <taxon>Mucilaginibacter</taxon>
    </lineage>
</organism>
<dbReference type="InterPro" id="IPR036291">
    <property type="entry name" value="NAD(P)-bd_dom_sf"/>
</dbReference>
<feature type="domain" description="NAD-dependent epimerase/dehydratase" evidence="1">
    <location>
        <begin position="3"/>
        <end position="219"/>
    </location>
</feature>
<keyword evidence="3" id="KW-1185">Reference proteome</keyword>
<dbReference type="Proteomes" id="UP000321362">
    <property type="component" value="Chromosome"/>
</dbReference>
<protein>
    <submittedName>
        <fullName evidence="2">NAD(P)-dependent oxidoreductase</fullName>
    </submittedName>
</protein>
<dbReference type="SUPFAM" id="SSF51735">
    <property type="entry name" value="NAD(P)-binding Rossmann-fold domains"/>
    <property type="match status" value="1"/>
</dbReference>
<dbReference type="EMBL" id="CP042437">
    <property type="protein sequence ID" value="QEC78083.1"/>
    <property type="molecule type" value="Genomic_DNA"/>
</dbReference>
<dbReference type="Pfam" id="PF01370">
    <property type="entry name" value="Epimerase"/>
    <property type="match status" value="1"/>
</dbReference>
<dbReference type="OrthoDB" id="329806at2"/>
<dbReference type="InterPro" id="IPR050177">
    <property type="entry name" value="Lipid_A_modif_metabolic_enz"/>
</dbReference>
<reference evidence="2 3" key="1">
    <citation type="journal article" date="2013" name="J. Microbiol.">
        <title>Mucilaginibacter ginsenosidivorax sp. nov., with ginsenoside converting activity isolated from sediment.</title>
        <authorList>
            <person name="Kim J.K."/>
            <person name="Choi T.E."/>
            <person name="Liu Q.M."/>
            <person name="Park H.Y."/>
            <person name="Yi T.H."/>
            <person name="Yoon M.H."/>
            <person name="Kim S.C."/>
            <person name="Im W.T."/>
        </authorList>
    </citation>
    <scope>NUCLEOTIDE SEQUENCE [LARGE SCALE GENOMIC DNA]</scope>
    <source>
        <strain evidence="2 3">KHI28</strain>
    </source>
</reference>
<dbReference type="RefSeq" id="WP_147056383.1">
    <property type="nucleotide sequence ID" value="NZ_CP042437.1"/>
</dbReference>
<dbReference type="PANTHER" id="PTHR43245:SF13">
    <property type="entry name" value="UDP-D-APIOSE_UDP-D-XYLOSE SYNTHASE 2"/>
    <property type="match status" value="1"/>
</dbReference>
<dbReference type="InterPro" id="IPR001509">
    <property type="entry name" value="Epimerase_deHydtase"/>
</dbReference>